<dbReference type="Proteomes" id="UP000014254">
    <property type="component" value="Unassembled WGS sequence"/>
</dbReference>
<evidence type="ECO:0000313" key="3">
    <source>
        <dbReference type="Proteomes" id="UP000014254"/>
    </source>
</evidence>
<evidence type="ECO:0000256" key="1">
    <source>
        <dbReference type="SAM" id="Phobius"/>
    </source>
</evidence>
<reference evidence="3" key="1">
    <citation type="submission" date="2013-05" db="EMBL/GenBank/DDBJ databases">
        <title>The Genome sequence of Mucor circinelloides f. circinelloides 1006PhL.</title>
        <authorList>
            <consortium name="The Broad Institute Genomics Platform"/>
            <person name="Cuomo C."/>
            <person name="Earl A."/>
            <person name="Findley K."/>
            <person name="Lee S.C."/>
            <person name="Walker B."/>
            <person name="Young S."/>
            <person name="Zeng Q."/>
            <person name="Gargeya S."/>
            <person name="Fitzgerald M."/>
            <person name="Haas B."/>
            <person name="Abouelleil A."/>
            <person name="Allen A.W."/>
            <person name="Alvarado L."/>
            <person name="Arachchi H.M."/>
            <person name="Berlin A.M."/>
            <person name="Chapman S.B."/>
            <person name="Gainer-Dewar J."/>
            <person name="Goldberg J."/>
            <person name="Griggs A."/>
            <person name="Gujja S."/>
            <person name="Hansen M."/>
            <person name="Howarth C."/>
            <person name="Imamovic A."/>
            <person name="Ireland A."/>
            <person name="Larimer J."/>
            <person name="McCowan C."/>
            <person name="Murphy C."/>
            <person name="Pearson M."/>
            <person name="Poon T.W."/>
            <person name="Priest M."/>
            <person name="Roberts A."/>
            <person name="Saif S."/>
            <person name="Shea T."/>
            <person name="Sisk P."/>
            <person name="Sykes S."/>
            <person name="Wortman J."/>
            <person name="Nusbaum C."/>
            <person name="Birren B."/>
        </authorList>
    </citation>
    <scope>NUCLEOTIDE SEQUENCE [LARGE SCALE GENOMIC DNA]</scope>
    <source>
        <strain evidence="3">1006PhL</strain>
    </source>
</reference>
<dbReference type="AlphaFoldDB" id="S2K0F6"/>
<accession>S2K0F6</accession>
<keyword evidence="1" id="KW-0812">Transmembrane</keyword>
<organism evidence="2 3">
    <name type="scientific">Mucor circinelloides f. circinelloides (strain 1006PhL)</name>
    <name type="common">Mucormycosis agent</name>
    <name type="synonym">Calyptromyces circinelloides</name>
    <dbReference type="NCBI Taxonomy" id="1220926"/>
    <lineage>
        <taxon>Eukaryota</taxon>
        <taxon>Fungi</taxon>
        <taxon>Fungi incertae sedis</taxon>
        <taxon>Mucoromycota</taxon>
        <taxon>Mucoromycotina</taxon>
        <taxon>Mucoromycetes</taxon>
        <taxon>Mucorales</taxon>
        <taxon>Mucorineae</taxon>
        <taxon>Mucoraceae</taxon>
        <taxon>Mucor</taxon>
    </lineage>
</organism>
<dbReference type="InParanoid" id="S2K0F6"/>
<name>S2K0F6_MUCC1</name>
<proteinExistence type="predicted"/>
<dbReference type="EMBL" id="KE124008">
    <property type="protein sequence ID" value="EPB85620.1"/>
    <property type="molecule type" value="Genomic_DNA"/>
</dbReference>
<sequence length="49" mass="5559">MYTYIDSISTFTTVCNWHHCVLQKGLIFLPTGMILIFIAEGAHTLSIEK</sequence>
<keyword evidence="3" id="KW-1185">Reference proteome</keyword>
<dbReference type="VEuPathDB" id="FungiDB:HMPREF1544_07613"/>
<feature type="transmembrane region" description="Helical" evidence="1">
    <location>
        <begin position="26"/>
        <end position="45"/>
    </location>
</feature>
<gene>
    <name evidence="2" type="ORF">HMPREF1544_07613</name>
</gene>
<evidence type="ECO:0000313" key="2">
    <source>
        <dbReference type="EMBL" id="EPB85620.1"/>
    </source>
</evidence>
<keyword evidence="1" id="KW-1133">Transmembrane helix</keyword>
<protein>
    <submittedName>
        <fullName evidence="2">Uncharacterized protein</fullName>
    </submittedName>
</protein>
<keyword evidence="1" id="KW-0472">Membrane</keyword>